<reference evidence="2" key="2">
    <citation type="journal article" date="2021" name="PeerJ">
        <title>Extensive microbial diversity within the chicken gut microbiome revealed by metagenomics and culture.</title>
        <authorList>
            <person name="Gilroy R."/>
            <person name="Ravi A."/>
            <person name="Getino M."/>
            <person name="Pursley I."/>
            <person name="Horton D.L."/>
            <person name="Alikhan N.F."/>
            <person name="Baker D."/>
            <person name="Gharbi K."/>
            <person name="Hall N."/>
            <person name="Watson M."/>
            <person name="Adriaenssens E.M."/>
            <person name="Foster-Nyarko E."/>
            <person name="Jarju S."/>
            <person name="Secka A."/>
            <person name="Antonio M."/>
            <person name="Oren A."/>
            <person name="Chaudhuri R.R."/>
            <person name="La Ragione R."/>
            <person name="Hildebrand F."/>
            <person name="Pallen M.J."/>
        </authorList>
    </citation>
    <scope>NUCLEOTIDE SEQUENCE</scope>
    <source>
        <strain evidence="2">CHK33-4379</strain>
    </source>
</reference>
<keyword evidence="2" id="KW-0946">Virion</keyword>
<dbReference type="InterPro" id="IPR016571">
    <property type="entry name" value="Spore_coat_assembly_CotJB"/>
</dbReference>
<name>A0A9D1GTA4_9FIRM</name>
<accession>A0A9D1GTA4</accession>
<evidence type="ECO:0000313" key="3">
    <source>
        <dbReference type="Proteomes" id="UP000824136"/>
    </source>
</evidence>
<dbReference type="Proteomes" id="UP000824136">
    <property type="component" value="Unassembled WGS sequence"/>
</dbReference>
<evidence type="ECO:0000313" key="2">
    <source>
        <dbReference type="EMBL" id="HIT58512.1"/>
    </source>
</evidence>
<dbReference type="AlphaFoldDB" id="A0A9D1GTA4"/>
<evidence type="ECO:0000259" key="1">
    <source>
        <dbReference type="Pfam" id="PF12652"/>
    </source>
</evidence>
<proteinExistence type="predicted"/>
<gene>
    <name evidence="2" type="ORF">IAC39_02190</name>
</gene>
<dbReference type="InterPro" id="IPR024207">
    <property type="entry name" value="CotJB_dom"/>
</dbReference>
<reference evidence="2" key="1">
    <citation type="submission" date="2020-10" db="EMBL/GenBank/DDBJ databases">
        <authorList>
            <person name="Gilroy R."/>
        </authorList>
    </citation>
    <scope>NUCLEOTIDE SEQUENCE</scope>
    <source>
        <strain evidence="2">CHK33-4379</strain>
    </source>
</reference>
<comment type="caution">
    <text evidence="2">The sequence shown here is derived from an EMBL/GenBank/DDBJ whole genome shotgun (WGS) entry which is preliminary data.</text>
</comment>
<feature type="domain" description="Protein CotJB" evidence="1">
    <location>
        <begin position="10"/>
        <end position="84"/>
    </location>
</feature>
<sequence length="91" mass="10445">MAETTTNKEKMLKTVQVYSFAVTEASLFLDTHPDCREALEYYNKYKALCSEAKAAYEEKYGPLTISSDANSSAWKWAKTPWPWEICAYEEA</sequence>
<dbReference type="EMBL" id="DVLL01000010">
    <property type="protein sequence ID" value="HIT58512.1"/>
    <property type="molecule type" value="Genomic_DNA"/>
</dbReference>
<protein>
    <submittedName>
        <fullName evidence="2">Spore coat protein CotJB</fullName>
    </submittedName>
</protein>
<dbReference type="Pfam" id="PF12652">
    <property type="entry name" value="CotJB"/>
    <property type="match status" value="1"/>
</dbReference>
<keyword evidence="2" id="KW-0167">Capsid protein</keyword>
<organism evidence="2 3">
    <name type="scientific">Candidatus Faeciplasma pullistercoris</name>
    <dbReference type="NCBI Taxonomy" id="2840800"/>
    <lineage>
        <taxon>Bacteria</taxon>
        <taxon>Bacillati</taxon>
        <taxon>Bacillota</taxon>
        <taxon>Clostridia</taxon>
        <taxon>Eubacteriales</taxon>
        <taxon>Oscillospiraceae</taxon>
        <taxon>Oscillospiraceae incertae sedis</taxon>
        <taxon>Candidatus Faeciplasma</taxon>
    </lineage>
</organism>
<dbReference type="PIRSF" id="PIRSF010606">
    <property type="entry name" value="Spore_coat_CotJB"/>
    <property type="match status" value="1"/>
</dbReference>